<sequence length="182" mass="19652">MWTPCHEDLVIMVLKIEQMVSVAVETDTEKFVTEQTKIAQEKDSSCQLTLSFVHRISLTLNVTLSYGNHLELADLLKPYLGPALRSSISDGEETSTPVVSRAGGAEEIEPVITSGPLLAKARGGKPSGSVARMPLDPMVEAVTEEGKPDADVETEVGMSDTDKKGALQITQPNETDRGERKS</sequence>
<organism evidence="2 3">
    <name type="scientific">Porites evermanni</name>
    <dbReference type="NCBI Taxonomy" id="104178"/>
    <lineage>
        <taxon>Eukaryota</taxon>
        <taxon>Metazoa</taxon>
        <taxon>Cnidaria</taxon>
        <taxon>Anthozoa</taxon>
        <taxon>Hexacorallia</taxon>
        <taxon>Scleractinia</taxon>
        <taxon>Fungiina</taxon>
        <taxon>Poritidae</taxon>
        <taxon>Porites</taxon>
    </lineage>
</organism>
<proteinExistence type="predicted"/>
<accession>A0ABN8S0J6</accession>
<protein>
    <submittedName>
        <fullName evidence="2">Uncharacterized protein</fullName>
    </submittedName>
</protein>
<name>A0ABN8S0J6_9CNID</name>
<evidence type="ECO:0000313" key="3">
    <source>
        <dbReference type="Proteomes" id="UP001159427"/>
    </source>
</evidence>
<dbReference type="Proteomes" id="UP001159427">
    <property type="component" value="Unassembled WGS sequence"/>
</dbReference>
<comment type="caution">
    <text evidence="2">The sequence shown here is derived from an EMBL/GenBank/DDBJ whole genome shotgun (WGS) entry which is preliminary data.</text>
</comment>
<gene>
    <name evidence="2" type="ORF">PEVE_00015900</name>
</gene>
<feature type="region of interest" description="Disordered" evidence="1">
    <location>
        <begin position="140"/>
        <end position="182"/>
    </location>
</feature>
<dbReference type="EMBL" id="CALNXI010002232">
    <property type="protein sequence ID" value="CAH3185068.1"/>
    <property type="molecule type" value="Genomic_DNA"/>
</dbReference>
<keyword evidence="3" id="KW-1185">Reference proteome</keyword>
<evidence type="ECO:0000256" key="1">
    <source>
        <dbReference type="SAM" id="MobiDB-lite"/>
    </source>
</evidence>
<evidence type="ECO:0000313" key="2">
    <source>
        <dbReference type="EMBL" id="CAH3185068.1"/>
    </source>
</evidence>
<reference evidence="2 3" key="1">
    <citation type="submission" date="2022-05" db="EMBL/GenBank/DDBJ databases">
        <authorList>
            <consortium name="Genoscope - CEA"/>
            <person name="William W."/>
        </authorList>
    </citation>
    <scope>NUCLEOTIDE SEQUENCE [LARGE SCALE GENOMIC DNA]</scope>
</reference>